<sequence length="418" mass="48777">MSSRTRVNLPGKIGKGYKEFWSFKGRYRVVKGGRGSKKSTTTAQWIICNMMKYRLANTLVVRRVFNTHKDSTWTQLKWATHNLNVSHLWYFSKSPIEATYLPTGQKILFRGLDDPMSITSITVEKGFLCWAWFEEAFQVMDEDAFNKVDMSIRGELPDNYFKQITLTFNPWSEKHWLKKRFFDNPDKNTLVLTTNYLCNEFLGDDDIGIFEEMKEKNKRRYSIEGMGDWGIAEGLVYDNFQELEFDTNEISKRPGIESLFGLDFGYTNDPTAFIASLVDRDKKEIFIFDEIYKKALTNKDIFNEINYKGYAKEKITADGAEPKSIEELKRLGLKRISAARKGPDSVMFGIQKLQDYAIYVHPRCENTIVEFSNYVWDNKNGQVLNKPIDDYNHLLDALRYATENMENKNEIRISRIGR</sequence>
<name>A0ABY6HBD9_9FIRM</name>
<reference evidence="3" key="1">
    <citation type="submission" date="2021-11" db="EMBL/GenBank/DDBJ databases">
        <title>Isoprene-degrading acetogen.</title>
        <authorList>
            <person name="Yang Y."/>
            <person name="Jin H."/>
            <person name="Yan J."/>
        </authorList>
    </citation>
    <scope>NUCLEOTIDE SEQUENCE</scope>
    <source>
        <strain evidence="3">Berkeley</strain>
    </source>
</reference>
<dbReference type="EMBL" id="CP087994">
    <property type="protein sequence ID" value="UYO61822.1"/>
    <property type="molecule type" value="Genomic_DNA"/>
</dbReference>
<feature type="domain" description="Phage terminase large subunit N-terminal" evidence="1">
    <location>
        <begin position="26"/>
        <end position="227"/>
    </location>
</feature>
<organism evidence="3 4">
    <name type="scientific">Acetobacterium wieringae</name>
    <dbReference type="NCBI Taxonomy" id="52694"/>
    <lineage>
        <taxon>Bacteria</taxon>
        <taxon>Bacillati</taxon>
        <taxon>Bacillota</taxon>
        <taxon>Clostridia</taxon>
        <taxon>Eubacteriales</taxon>
        <taxon>Eubacteriaceae</taxon>
        <taxon>Acetobacterium</taxon>
    </lineage>
</organism>
<dbReference type="Pfam" id="PF17288">
    <property type="entry name" value="Terminase_3C"/>
    <property type="match status" value="1"/>
</dbReference>
<dbReference type="Gene3D" id="3.30.420.280">
    <property type="match status" value="1"/>
</dbReference>
<protein>
    <submittedName>
        <fullName evidence="3">PBSX family phage terminase large subunit</fullName>
    </submittedName>
</protein>
<evidence type="ECO:0000313" key="4">
    <source>
        <dbReference type="Proteomes" id="UP001163550"/>
    </source>
</evidence>
<evidence type="ECO:0000259" key="2">
    <source>
        <dbReference type="Pfam" id="PF17288"/>
    </source>
</evidence>
<dbReference type="InterPro" id="IPR027417">
    <property type="entry name" value="P-loop_NTPase"/>
</dbReference>
<dbReference type="InterPro" id="IPR006437">
    <property type="entry name" value="Phage_terminase_lsu"/>
</dbReference>
<evidence type="ECO:0000259" key="1">
    <source>
        <dbReference type="Pfam" id="PF04466"/>
    </source>
</evidence>
<keyword evidence="4" id="KW-1185">Reference proteome</keyword>
<dbReference type="InterPro" id="IPR044269">
    <property type="entry name" value="Terminase_large_su_SPP1-like"/>
</dbReference>
<dbReference type="Proteomes" id="UP001163550">
    <property type="component" value="Chromosome"/>
</dbReference>
<dbReference type="NCBIfam" id="TIGR01547">
    <property type="entry name" value="phage_term_2"/>
    <property type="match status" value="1"/>
</dbReference>
<dbReference type="PANTHER" id="PTHR39184:SF1">
    <property type="entry name" value="PBSX PHAGE TERMINASE LARGE SUBUNIT"/>
    <property type="match status" value="1"/>
</dbReference>
<dbReference type="InterPro" id="IPR052380">
    <property type="entry name" value="Viral_DNA_packaging_terminase"/>
</dbReference>
<accession>A0ABY6HBD9</accession>
<evidence type="ECO:0000313" key="3">
    <source>
        <dbReference type="EMBL" id="UYO61822.1"/>
    </source>
</evidence>
<dbReference type="InterPro" id="IPR035413">
    <property type="entry name" value="Terminase_L_C"/>
</dbReference>
<dbReference type="PANTHER" id="PTHR39184">
    <property type="match status" value="1"/>
</dbReference>
<proteinExistence type="inferred from homology"/>
<gene>
    <name evidence="3" type="ORF">LNN31_13655</name>
</gene>
<feature type="domain" description="Phage terminase large subunit C-terminal" evidence="2">
    <location>
        <begin position="263"/>
        <end position="403"/>
    </location>
</feature>
<dbReference type="InterPro" id="IPR035412">
    <property type="entry name" value="Terminase_L_N"/>
</dbReference>
<dbReference type="Gene3D" id="3.40.50.300">
    <property type="entry name" value="P-loop containing nucleotide triphosphate hydrolases"/>
    <property type="match status" value="1"/>
</dbReference>
<dbReference type="HAMAP" id="MF_04145">
    <property type="entry name" value="TERL_SPP1"/>
    <property type="match status" value="1"/>
</dbReference>
<dbReference type="Pfam" id="PF04466">
    <property type="entry name" value="Terminase_3"/>
    <property type="match status" value="1"/>
</dbReference>